<accession>A0A517N199</accession>
<proteinExistence type="predicted"/>
<dbReference type="KEGG" id="amob:HG15A2_42530"/>
<evidence type="ECO:0000313" key="1">
    <source>
        <dbReference type="EMBL" id="QDT00911.1"/>
    </source>
</evidence>
<organism evidence="1 2">
    <name type="scientific">Adhaeretor mobilis</name>
    <dbReference type="NCBI Taxonomy" id="1930276"/>
    <lineage>
        <taxon>Bacteria</taxon>
        <taxon>Pseudomonadati</taxon>
        <taxon>Planctomycetota</taxon>
        <taxon>Planctomycetia</taxon>
        <taxon>Pirellulales</taxon>
        <taxon>Lacipirellulaceae</taxon>
        <taxon>Adhaeretor</taxon>
    </lineage>
</organism>
<evidence type="ECO:0000313" key="2">
    <source>
        <dbReference type="Proteomes" id="UP000319852"/>
    </source>
</evidence>
<reference evidence="1 2" key="1">
    <citation type="submission" date="2019-02" db="EMBL/GenBank/DDBJ databases">
        <title>Deep-cultivation of Planctomycetes and their phenomic and genomic characterization uncovers novel biology.</title>
        <authorList>
            <person name="Wiegand S."/>
            <person name="Jogler M."/>
            <person name="Boedeker C."/>
            <person name="Pinto D."/>
            <person name="Vollmers J."/>
            <person name="Rivas-Marin E."/>
            <person name="Kohn T."/>
            <person name="Peeters S.H."/>
            <person name="Heuer A."/>
            <person name="Rast P."/>
            <person name="Oberbeckmann S."/>
            <person name="Bunk B."/>
            <person name="Jeske O."/>
            <person name="Meyerdierks A."/>
            <person name="Storesund J.E."/>
            <person name="Kallscheuer N."/>
            <person name="Luecker S."/>
            <person name="Lage O.M."/>
            <person name="Pohl T."/>
            <person name="Merkel B.J."/>
            <person name="Hornburger P."/>
            <person name="Mueller R.-W."/>
            <person name="Bruemmer F."/>
            <person name="Labrenz M."/>
            <person name="Spormann A.M."/>
            <person name="Op den Camp H."/>
            <person name="Overmann J."/>
            <person name="Amann R."/>
            <person name="Jetten M.S.M."/>
            <person name="Mascher T."/>
            <person name="Medema M.H."/>
            <person name="Devos D.P."/>
            <person name="Kaster A.-K."/>
            <person name="Ovreas L."/>
            <person name="Rohde M."/>
            <person name="Galperin M.Y."/>
            <person name="Jogler C."/>
        </authorList>
    </citation>
    <scope>NUCLEOTIDE SEQUENCE [LARGE SCALE GENOMIC DNA]</scope>
    <source>
        <strain evidence="1 2">HG15A2</strain>
    </source>
</reference>
<dbReference type="Proteomes" id="UP000319852">
    <property type="component" value="Chromosome"/>
</dbReference>
<sequence length="34" mass="3621">MGDGAVKFEPDDAEILILKQLATKDDGGIDNTDD</sequence>
<gene>
    <name evidence="1" type="ORF">HG15A2_42530</name>
</gene>
<dbReference type="EMBL" id="CP036263">
    <property type="protein sequence ID" value="QDT00911.1"/>
    <property type="molecule type" value="Genomic_DNA"/>
</dbReference>
<keyword evidence="2" id="KW-1185">Reference proteome</keyword>
<dbReference type="AlphaFoldDB" id="A0A517N199"/>
<protein>
    <submittedName>
        <fullName evidence="1">Uncharacterized protein</fullName>
    </submittedName>
</protein>
<name>A0A517N199_9BACT</name>